<evidence type="ECO:0000256" key="1">
    <source>
        <dbReference type="SAM" id="Coils"/>
    </source>
</evidence>
<keyword evidence="1" id="KW-0175">Coiled coil</keyword>
<organism evidence="2">
    <name type="scientific">Grammatophora oceanica</name>
    <dbReference type="NCBI Taxonomy" id="210454"/>
    <lineage>
        <taxon>Eukaryota</taxon>
        <taxon>Sar</taxon>
        <taxon>Stramenopiles</taxon>
        <taxon>Ochrophyta</taxon>
        <taxon>Bacillariophyta</taxon>
        <taxon>Fragilariophyceae</taxon>
        <taxon>Fragilariophycidae</taxon>
        <taxon>Rhabdonematales</taxon>
        <taxon>Grammatophoraceae</taxon>
        <taxon>Grammatophora</taxon>
    </lineage>
</organism>
<sequence length="226" mass="25506">MSTTTNQRVPTMQGLSLSGAALPEVVLFSFDGNTPEILHAKERATSASMAAAKQGSDSLFNLVYGPVENLLDRMNANLNNQRPQYKFILPDEKEHPGSKSALQMSFWRWNTVLLDSHLQSVPELLAENQELQHQNATKDAEIRILKDELVNQVAKTDSLNTAIGDHLQKGKARMMDEINAIARKNVEKLEYEKKQLKDELAKKELELEQMRADFLSYISQSPKARK</sequence>
<dbReference type="EMBL" id="HBGK01044883">
    <property type="protein sequence ID" value="CAD9304621.1"/>
    <property type="molecule type" value="Transcribed_RNA"/>
</dbReference>
<gene>
    <name evidence="2" type="ORF">GOCE00092_LOCUS23615</name>
</gene>
<evidence type="ECO:0000313" key="2">
    <source>
        <dbReference type="EMBL" id="CAD9304621.1"/>
    </source>
</evidence>
<protein>
    <submittedName>
        <fullName evidence="2">Uncharacterized protein</fullName>
    </submittedName>
</protein>
<reference evidence="2" key="1">
    <citation type="submission" date="2021-01" db="EMBL/GenBank/DDBJ databases">
        <authorList>
            <person name="Corre E."/>
            <person name="Pelletier E."/>
            <person name="Niang G."/>
            <person name="Scheremetjew M."/>
            <person name="Finn R."/>
            <person name="Kale V."/>
            <person name="Holt S."/>
            <person name="Cochrane G."/>
            <person name="Meng A."/>
            <person name="Brown T."/>
            <person name="Cohen L."/>
        </authorList>
    </citation>
    <scope>NUCLEOTIDE SEQUENCE</scope>
    <source>
        <strain evidence="2">CCMP 410</strain>
    </source>
</reference>
<dbReference type="AlphaFoldDB" id="A0A7S1VM74"/>
<accession>A0A7S1VM74</accession>
<feature type="coiled-coil region" evidence="1">
    <location>
        <begin position="179"/>
        <end position="213"/>
    </location>
</feature>
<name>A0A7S1VM74_9STRA</name>
<proteinExistence type="predicted"/>